<feature type="compositionally biased region" description="Basic and acidic residues" evidence="1">
    <location>
        <begin position="39"/>
        <end position="62"/>
    </location>
</feature>
<evidence type="ECO:0000313" key="2">
    <source>
        <dbReference type="EMBL" id="KAH3816922.1"/>
    </source>
</evidence>
<feature type="region of interest" description="Disordered" evidence="1">
    <location>
        <begin position="34"/>
        <end position="100"/>
    </location>
</feature>
<name>A0A9D4JR35_DREPO</name>
<keyword evidence="3" id="KW-1185">Reference proteome</keyword>
<feature type="compositionally biased region" description="Basic and acidic residues" evidence="1">
    <location>
        <begin position="70"/>
        <end position="100"/>
    </location>
</feature>
<dbReference type="Proteomes" id="UP000828390">
    <property type="component" value="Unassembled WGS sequence"/>
</dbReference>
<comment type="caution">
    <text evidence="2">The sequence shown here is derived from an EMBL/GenBank/DDBJ whole genome shotgun (WGS) entry which is preliminary data.</text>
</comment>
<reference evidence="2" key="2">
    <citation type="submission" date="2020-11" db="EMBL/GenBank/DDBJ databases">
        <authorList>
            <person name="McCartney M.A."/>
            <person name="Auch B."/>
            <person name="Kono T."/>
            <person name="Mallez S."/>
            <person name="Becker A."/>
            <person name="Gohl D.M."/>
            <person name="Silverstein K.A.T."/>
            <person name="Koren S."/>
            <person name="Bechman K.B."/>
            <person name="Herman A."/>
            <person name="Abrahante J.E."/>
            <person name="Garbe J."/>
        </authorList>
    </citation>
    <scope>NUCLEOTIDE SEQUENCE</scope>
    <source>
        <strain evidence="2">Duluth1</strain>
        <tissue evidence="2">Whole animal</tissue>
    </source>
</reference>
<proteinExistence type="predicted"/>
<dbReference type="EMBL" id="JAIWYP010000005">
    <property type="protein sequence ID" value="KAH3816922.1"/>
    <property type="molecule type" value="Genomic_DNA"/>
</dbReference>
<accession>A0A9D4JR35</accession>
<dbReference type="AlphaFoldDB" id="A0A9D4JR35"/>
<evidence type="ECO:0000313" key="3">
    <source>
        <dbReference type="Proteomes" id="UP000828390"/>
    </source>
</evidence>
<sequence>MRCNCPNSTFVRMDYGVQPKSRLSPHKSILYLPFNPQDLSHESGRTDRRTDGQAGGRTDDRTGGLADGRSTGRTERPTDRHPGRQADRQTDRHTADRQTDRHKLYSTFTMYIFKITCDWY</sequence>
<evidence type="ECO:0000256" key="1">
    <source>
        <dbReference type="SAM" id="MobiDB-lite"/>
    </source>
</evidence>
<gene>
    <name evidence="2" type="ORF">DPMN_118447</name>
</gene>
<reference evidence="2" key="1">
    <citation type="journal article" date="2019" name="bioRxiv">
        <title>The Genome of the Zebra Mussel, Dreissena polymorpha: A Resource for Invasive Species Research.</title>
        <authorList>
            <person name="McCartney M.A."/>
            <person name="Auch B."/>
            <person name="Kono T."/>
            <person name="Mallez S."/>
            <person name="Zhang Y."/>
            <person name="Obille A."/>
            <person name="Becker A."/>
            <person name="Abrahante J.E."/>
            <person name="Garbe J."/>
            <person name="Badalamenti J.P."/>
            <person name="Herman A."/>
            <person name="Mangelson H."/>
            <person name="Liachko I."/>
            <person name="Sullivan S."/>
            <person name="Sone E.D."/>
            <person name="Koren S."/>
            <person name="Silverstein K.A.T."/>
            <person name="Beckman K.B."/>
            <person name="Gohl D.M."/>
        </authorList>
    </citation>
    <scope>NUCLEOTIDE SEQUENCE</scope>
    <source>
        <strain evidence="2">Duluth1</strain>
        <tissue evidence="2">Whole animal</tissue>
    </source>
</reference>
<protein>
    <submittedName>
        <fullName evidence="2">Uncharacterized protein</fullName>
    </submittedName>
</protein>
<organism evidence="2 3">
    <name type="scientific">Dreissena polymorpha</name>
    <name type="common">Zebra mussel</name>
    <name type="synonym">Mytilus polymorpha</name>
    <dbReference type="NCBI Taxonomy" id="45954"/>
    <lineage>
        <taxon>Eukaryota</taxon>
        <taxon>Metazoa</taxon>
        <taxon>Spiralia</taxon>
        <taxon>Lophotrochozoa</taxon>
        <taxon>Mollusca</taxon>
        <taxon>Bivalvia</taxon>
        <taxon>Autobranchia</taxon>
        <taxon>Heteroconchia</taxon>
        <taxon>Euheterodonta</taxon>
        <taxon>Imparidentia</taxon>
        <taxon>Neoheterodontei</taxon>
        <taxon>Myida</taxon>
        <taxon>Dreissenoidea</taxon>
        <taxon>Dreissenidae</taxon>
        <taxon>Dreissena</taxon>
    </lineage>
</organism>